<evidence type="ECO:0000313" key="3">
    <source>
        <dbReference type="Ensembl" id="ENSRNOP00000070647.3"/>
    </source>
</evidence>
<feature type="signal peptide" evidence="2">
    <location>
        <begin position="1"/>
        <end position="23"/>
    </location>
</feature>
<organism evidence="3 4">
    <name type="scientific">Rattus norvegicus</name>
    <name type="common">Rat</name>
    <dbReference type="NCBI Taxonomy" id="10116"/>
    <lineage>
        <taxon>Eukaryota</taxon>
        <taxon>Metazoa</taxon>
        <taxon>Chordata</taxon>
        <taxon>Craniata</taxon>
        <taxon>Vertebrata</taxon>
        <taxon>Euteleostomi</taxon>
        <taxon>Mammalia</taxon>
        <taxon>Eutheria</taxon>
        <taxon>Euarchontoglires</taxon>
        <taxon>Glires</taxon>
        <taxon>Rodentia</taxon>
        <taxon>Myomorpha</taxon>
        <taxon>Muroidea</taxon>
        <taxon>Muridae</taxon>
        <taxon>Murinae</taxon>
        <taxon>Rattus</taxon>
    </lineage>
</organism>
<dbReference type="Ensembl" id="ENSRNOT00000078779.3">
    <property type="protein sequence ID" value="ENSRNOP00000070647.3"/>
    <property type="gene ID" value="ENSRNOG00000053015.3"/>
</dbReference>
<evidence type="ECO:0000313" key="5">
    <source>
        <dbReference type="RGD" id="1593368"/>
    </source>
</evidence>
<evidence type="ECO:0000256" key="2">
    <source>
        <dbReference type="SAM" id="SignalP"/>
    </source>
</evidence>
<sequence length="493" mass="55312">MRSIFSMIGVGLYFLLSLTTVTGETRLGRRPLRIGCLSLHHLRRNTTRGRSGLCSGRAGCPRAQAGEPLSEAKKDEEMITPRSSQSLEMKVQTELEHSPKLQEEPDRSPSLVDSSVIRIGTDEQNESPAEATSSPVEVAEDPGANLFPPPLPQPRICMWKYLDIHSMHRLEKAATVEEMREVLAELLELGGPEQSLRDAIILDLFSHALIFCRQQGFSLEQTSAACALLQDLHKACVATPLGNVEECYRYFTSVLFCHGVRRPPFSIDLFKEEQLLALADYVVNTYFRHFKLYKYVFTPQVRLDLSLSYMGLQSLHLWPEEKEDEEATVEQAATPQEEEPEAVTEAEQQPSEVCILQTYIKCQLNKELRQLQQLVEERLKESEERLSNRLAALERPYQTPPSKGSTVLPSSGFLGPGPLHASPFSKGLISQPGQATSSLGLLPSLLRNLISSPRSFSPGSKWQENPKSERRICILSSRRIFSGFRSRCTMLLT</sequence>
<reference evidence="3" key="1">
    <citation type="submission" date="2024-01" db="EMBL/GenBank/DDBJ databases">
        <title>GRCr8: a new rat reference genome assembly contstructed from accurate long reads and long range scaffolding.</title>
        <authorList>
            <person name="Doris P.A."/>
            <person name="Kalbfleisch T."/>
            <person name="Li K."/>
            <person name="Howe K."/>
            <person name="Wood J."/>
        </authorList>
    </citation>
    <scope>NUCLEOTIDE SEQUENCE [LARGE SCALE GENOMIC DNA]</scope>
    <source>
        <strain evidence="3">Brown Norway</strain>
    </source>
</reference>
<protein>
    <submittedName>
        <fullName evidence="3">Cilia and flagella associated protein 119</fullName>
    </submittedName>
</protein>
<feature type="region of interest" description="Disordered" evidence="1">
    <location>
        <begin position="47"/>
        <end position="112"/>
    </location>
</feature>
<feature type="chain" id="PRO_5045507714" evidence="2">
    <location>
        <begin position="24"/>
        <end position="493"/>
    </location>
</feature>
<dbReference type="GeneTree" id="ENSGT00940000154323"/>
<feature type="compositionally biased region" description="Basic and acidic residues" evidence="1">
    <location>
        <begin position="70"/>
        <end position="79"/>
    </location>
</feature>
<dbReference type="AlphaFoldDB" id="A0A8L2R2S1"/>
<dbReference type="PANTHER" id="PTHR28457:SF1">
    <property type="entry name" value="CILIA- AND FLAGELLA-ASSOCIATED PROTEIN 119"/>
    <property type="match status" value="1"/>
</dbReference>
<dbReference type="PANTHER" id="PTHR28457">
    <property type="entry name" value="COILED-COIL DOMAIN-CONTAINING PROTEIN 189"/>
    <property type="match status" value="1"/>
</dbReference>
<feature type="region of interest" description="Disordered" evidence="1">
    <location>
        <begin position="323"/>
        <end position="347"/>
    </location>
</feature>
<reference evidence="3" key="2">
    <citation type="submission" date="2025-08" db="UniProtKB">
        <authorList>
            <consortium name="Ensembl"/>
        </authorList>
    </citation>
    <scope>IDENTIFICATION</scope>
    <source>
        <strain evidence="3">Brown Norway</strain>
    </source>
</reference>
<accession>A0A8L2R2S1</accession>
<evidence type="ECO:0000313" key="4">
    <source>
        <dbReference type="Proteomes" id="UP000002494"/>
    </source>
</evidence>
<evidence type="ECO:0000256" key="1">
    <source>
        <dbReference type="SAM" id="MobiDB-lite"/>
    </source>
</evidence>
<keyword evidence="4" id="KW-1185">Reference proteome</keyword>
<feature type="compositionally biased region" description="Basic and acidic residues" evidence="1">
    <location>
        <begin position="91"/>
        <end position="107"/>
    </location>
</feature>
<reference evidence="3" key="3">
    <citation type="submission" date="2025-09" db="UniProtKB">
        <authorList>
            <consortium name="Ensembl"/>
        </authorList>
    </citation>
    <scope>IDENTIFICATION</scope>
    <source>
        <strain evidence="3">Brown Norway</strain>
    </source>
</reference>
<gene>
    <name evidence="3 5" type="primary">Cfap119</name>
</gene>
<dbReference type="Proteomes" id="UP000002494">
    <property type="component" value="Chromosome 1"/>
</dbReference>
<dbReference type="InterPro" id="IPR032727">
    <property type="entry name" value="CLAMP"/>
</dbReference>
<proteinExistence type="predicted"/>
<dbReference type="RGD" id="1593368">
    <property type="gene designation" value="Cfap119"/>
</dbReference>
<dbReference type="Pfam" id="PF14769">
    <property type="entry name" value="CLAMP"/>
    <property type="match status" value="1"/>
</dbReference>
<name>A0A8L2R2S1_RAT</name>
<keyword evidence="2" id="KW-0732">Signal</keyword>